<evidence type="ECO:0000313" key="2">
    <source>
        <dbReference type="Proteomes" id="UP000829447"/>
    </source>
</evidence>
<protein>
    <submittedName>
        <fullName evidence="1">Uncharacterized protein</fullName>
    </submittedName>
</protein>
<name>A0ACC5WT19_PANGG</name>
<reference evidence="1 2" key="1">
    <citation type="journal article" date="2022" name="bioRxiv">
        <title>An ancient truncated duplication of the anti-Mullerian hormone receptor type 2 gene is a potential conserved master sex determinant in the Pangasiidae catfish family.</title>
        <authorList>
            <person name="Wen M."/>
            <person name="Pan Q."/>
            <person name="Jouanno E."/>
            <person name="Montfort J."/>
            <person name="Zahm M."/>
            <person name="Cabau C."/>
            <person name="Klopp C."/>
            <person name="Iampietro C."/>
            <person name="Roques C."/>
            <person name="Bouchez O."/>
            <person name="Castinel A."/>
            <person name="Donnadieu C."/>
            <person name="Parrinello H."/>
            <person name="Poncet C."/>
            <person name="Belmonte E."/>
            <person name="Gautier V."/>
            <person name="Avarre J.-C."/>
            <person name="Dugue R."/>
            <person name="Gustiano R."/>
            <person name="Ha T.T.T."/>
            <person name="Campet M."/>
            <person name="Sriphairoj K."/>
            <person name="Ribolli J."/>
            <person name="de Almeida F.L."/>
            <person name="Desvignes T."/>
            <person name="Postlethwait J.H."/>
            <person name="Bucao C.F."/>
            <person name="Robinson-Rechavi M."/>
            <person name="Bobe J."/>
            <person name="Herpin A."/>
            <person name="Guiguen Y."/>
        </authorList>
    </citation>
    <scope>NUCLEOTIDE SEQUENCE [LARGE SCALE GENOMIC DNA]</scope>
    <source>
        <strain evidence="1">YG-Dec2019</strain>
    </source>
</reference>
<feature type="non-terminal residue" evidence="1">
    <location>
        <position position="1"/>
    </location>
</feature>
<gene>
    <name evidence="1" type="ORF">PGIGA_G00260880</name>
</gene>
<evidence type="ECO:0000313" key="1">
    <source>
        <dbReference type="EMBL" id="MCI4382199.1"/>
    </source>
</evidence>
<proteinExistence type="predicted"/>
<sequence>YQSDLNTLNIGLVGGKIPPVTSQSTITTVTTSQTNQTTSANTTAQVSGAPRFHAGAPFLLLCVGLLTITHTLHTT</sequence>
<organism evidence="1 2">
    <name type="scientific">Pangasianodon gigas</name>
    <name type="common">Mekong giant catfish</name>
    <name type="synonym">Pangasius gigas</name>
    <dbReference type="NCBI Taxonomy" id="30993"/>
    <lineage>
        <taxon>Eukaryota</taxon>
        <taxon>Metazoa</taxon>
        <taxon>Chordata</taxon>
        <taxon>Craniata</taxon>
        <taxon>Vertebrata</taxon>
        <taxon>Euteleostomi</taxon>
        <taxon>Actinopterygii</taxon>
        <taxon>Neopterygii</taxon>
        <taxon>Teleostei</taxon>
        <taxon>Ostariophysi</taxon>
        <taxon>Siluriformes</taxon>
        <taxon>Pangasiidae</taxon>
        <taxon>Pangasianodon</taxon>
    </lineage>
</organism>
<accession>A0ACC5WT19</accession>
<dbReference type="Proteomes" id="UP000829447">
    <property type="component" value="Linkage Group LG9"/>
</dbReference>
<dbReference type="EMBL" id="CM040462">
    <property type="protein sequence ID" value="MCI4382199.1"/>
    <property type="molecule type" value="Genomic_DNA"/>
</dbReference>
<keyword evidence="2" id="KW-1185">Reference proteome</keyword>
<comment type="caution">
    <text evidence="1">The sequence shown here is derived from an EMBL/GenBank/DDBJ whole genome shotgun (WGS) entry which is preliminary data.</text>
</comment>